<dbReference type="GO" id="GO:0016491">
    <property type="term" value="F:oxidoreductase activity"/>
    <property type="evidence" value="ECO:0007669"/>
    <property type="project" value="UniProtKB-KW"/>
</dbReference>
<dbReference type="SUPFAM" id="SSF56770">
    <property type="entry name" value="HydA/Nqo6-like"/>
    <property type="match status" value="1"/>
</dbReference>
<dbReference type="eggNOG" id="COG1941">
    <property type="taxonomic scope" value="Bacteria"/>
</dbReference>
<dbReference type="PANTHER" id="PTHR42845">
    <property type="entry name" value="COENZYME F420-REDUCING HYDROGENASE, GAMMA SUBUNIT"/>
    <property type="match status" value="1"/>
</dbReference>
<evidence type="ECO:0000256" key="2">
    <source>
        <dbReference type="ARBA" id="ARBA00023002"/>
    </source>
</evidence>
<evidence type="ECO:0000313" key="6">
    <source>
        <dbReference type="Proteomes" id="UP000012179"/>
    </source>
</evidence>
<proteinExistence type="predicted"/>
<feature type="domain" description="NADH:ubiquinone oxidoreductase-like 20kDa subunit" evidence="4">
    <location>
        <begin position="17"/>
        <end position="164"/>
    </location>
</feature>
<sequence>MNEKRKIRVATCSLAGCFGCHMSLLDIDEKLFDLLEMIEFDRTPFTDIKHCGACDIGIVEGGVSNAENAHVLKEFRDNCKILVAIGACAINGNVPALRNNIDLWDCFQEVYLYEGGLEGNQIPNDPELPLPFDKVYPVYEVVKVDYFLPGCPPSADTIWKFLTDLIEGREPKLSYEMLRYD</sequence>
<dbReference type="AlphaFoldDB" id="A0A1W6SSW2"/>
<dbReference type="PANTHER" id="PTHR42845:SF1">
    <property type="entry name" value="HYDROGENASE SMALL SUBUNIT"/>
    <property type="match status" value="1"/>
</dbReference>
<dbReference type="EMBL" id="CP021106">
    <property type="protein sequence ID" value="ARO88873.1"/>
    <property type="molecule type" value="Genomic_DNA"/>
</dbReference>
<dbReference type="OrthoDB" id="9787729at2"/>
<evidence type="ECO:0000313" key="5">
    <source>
        <dbReference type="EMBL" id="ARO88873.1"/>
    </source>
</evidence>
<dbReference type="InterPro" id="IPR051349">
    <property type="entry name" value="Hydrogenase_assoc-protein"/>
</dbReference>
<accession>A0A1W6SSW2</accession>
<dbReference type="InterPro" id="IPR006137">
    <property type="entry name" value="NADH_UbQ_OxRdtase-like_20kDa"/>
</dbReference>
<keyword evidence="3" id="KW-0408">Iron</keyword>
<dbReference type="Pfam" id="PF01058">
    <property type="entry name" value="Oxidored_q6"/>
    <property type="match status" value="1"/>
</dbReference>
<name>A0A1W6SSW2_9PROT</name>
<dbReference type="RefSeq" id="WP_004174412.1">
    <property type="nucleotide sequence ID" value="NZ_CP021106.3"/>
</dbReference>
<dbReference type="Proteomes" id="UP000012179">
    <property type="component" value="Chromosome"/>
</dbReference>
<dbReference type="GO" id="GO:0051538">
    <property type="term" value="F:3 iron, 4 sulfur cluster binding"/>
    <property type="evidence" value="ECO:0007669"/>
    <property type="project" value="UniProtKB-KW"/>
</dbReference>
<evidence type="ECO:0000256" key="3">
    <source>
        <dbReference type="ARBA" id="ARBA00023291"/>
    </source>
</evidence>
<keyword evidence="3" id="KW-0003">3Fe-4S</keyword>
<keyword evidence="3" id="KW-0411">Iron-sulfur</keyword>
<dbReference type="Gene3D" id="3.40.50.700">
    <property type="entry name" value="NADH:ubiquinone oxidoreductase-like, 20kDa subunit"/>
    <property type="match status" value="1"/>
</dbReference>
<dbReference type="InterPro" id="IPR037024">
    <property type="entry name" value="NiFe_Hase_small_N_sf"/>
</dbReference>
<dbReference type="KEGG" id="nlc:EBAPG3_014450"/>
<comment type="cofactor">
    <cofactor evidence="1">
        <name>[3Fe-4S] cluster</name>
        <dbReference type="ChEBI" id="CHEBI:21137"/>
    </cofactor>
</comment>
<gene>
    <name evidence="5" type="ORF">EBAPG3_014450</name>
</gene>
<evidence type="ECO:0000259" key="4">
    <source>
        <dbReference type="Pfam" id="PF01058"/>
    </source>
</evidence>
<keyword evidence="2" id="KW-0560">Oxidoreductase</keyword>
<keyword evidence="6" id="KW-1185">Reference proteome</keyword>
<keyword evidence="3" id="KW-0479">Metal-binding</keyword>
<organism evidence="5 6">
    <name type="scientific">Nitrosospira lacus</name>
    <dbReference type="NCBI Taxonomy" id="1288494"/>
    <lineage>
        <taxon>Bacteria</taxon>
        <taxon>Pseudomonadati</taxon>
        <taxon>Pseudomonadota</taxon>
        <taxon>Betaproteobacteria</taxon>
        <taxon>Nitrosomonadales</taxon>
        <taxon>Nitrosomonadaceae</taxon>
        <taxon>Nitrosospira</taxon>
    </lineage>
</organism>
<evidence type="ECO:0000256" key="1">
    <source>
        <dbReference type="ARBA" id="ARBA00001927"/>
    </source>
</evidence>
<reference evidence="5 6" key="1">
    <citation type="journal article" date="2015" name="Int. J. Syst. Evol. Microbiol.">
        <title>Nitrosospira lacus sp. nov., a psychrotolerant, ammonia-oxidizing bacterium from sandy lake sediment.</title>
        <authorList>
            <person name="Urakawa H."/>
            <person name="Garcia J.C."/>
            <person name="Nielsen J.L."/>
            <person name="Le V.Q."/>
            <person name="Kozlowski J.A."/>
            <person name="Stein L.Y."/>
            <person name="Lim C.K."/>
            <person name="Pommerening-Roser A."/>
            <person name="Martens-Habbena W."/>
            <person name="Stahl D.A."/>
            <person name="Klotz M.G."/>
        </authorList>
    </citation>
    <scope>NUCLEOTIDE SEQUENCE [LARGE SCALE GENOMIC DNA]</scope>
    <source>
        <strain evidence="5 6">APG3</strain>
    </source>
</reference>
<protein>
    <submittedName>
        <fullName evidence="5">NADP oxidoreductase</fullName>
    </submittedName>
</protein>